<dbReference type="InterPro" id="IPR035965">
    <property type="entry name" value="PAS-like_dom_sf"/>
</dbReference>
<dbReference type="RefSeq" id="WP_230742457.1">
    <property type="nucleotide sequence ID" value="NZ_PGCK01000009.1"/>
</dbReference>
<evidence type="ECO:0000313" key="3">
    <source>
        <dbReference type="Proteomes" id="UP001320159"/>
    </source>
</evidence>
<dbReference type="AlphaFoldDB" id="A0AAP2W806"/>
<dbReference type="InterPro" id="IPR003018">
    <property type="entry name" value="GAF"/>
</dbReference>
<comment type="caution">
    <text evidence="2">The sequence shown here is derived from an EMBL/GenBank/DDBJ whole genome shotgun (WGS) entry which is preliminary data.</text>
</comment>
<keyword evidence="3" id="KW-1185">Reference proteome</keyword>
<dbReference type="SUPFAM" id="SSF55785">
    <property type="entry name" value="PYP-like sensor domain (PAS domain)"/>
    <property type="match status" value="1"/>
</dbReference>
<proteinExistence type="predicted"/>
<dbReference type="InterPro" id="IPR000700">
    <property type="entry name" value="PAS-assoc_C"/>
</dbReference>
<dbReference type="EMBL" id="PGCK01000009">
    <property type="protein sequence ID" value="MCD1295601.1"/>
    <property type="molecule type" value="Genomic_DNA"/>
</dbReference>
<name>A0AAP2W806_9EURY</name>
<gene>
    <name evidence="2" type="ORF">CUJ83_11385</name>
</gene>
<protein>
    <submittedName>
        <fullName evidence="2">Diguanylate cyclase</fullName>
    </submittedName>
</protein>
<organism evidence="2 3">
    <name type="scientific">Methanooceanicella nereidis</name>
    <dbReference type="NCBI Taxonomy" id="2052831"/>
    <lineage>
        <taxon>Archaea</taxon>
        <taxon>Methanobacteriati</taxon>
        <taxon>Methanobacteriota</taxon>
        <taxon>Stenosarchaea group</taxon>
        <taxon>Methanomicrobia</taxon>
        <taxon>Methanocellales</taxon>
        <taxon>Methanocellaceae</taxon>
        <taxon>Methanooceanicella</taxon>
    </lineage>
</organism>
<evidence type="ECO:0000313" key="2">
    <source>
        <dbReference type="EMBL" id="MCD1295601.1"/>
    </source>
</evidence>
<dbReference type="SMART" id="SM00065">
    <property type="entry name" value="GAF"/>
    <property type="match status" value="1"/>
</dbReference>
<dbReference type="PROSITE" id="PS50113">
    <property type="entry name" value="PAC"/>
    <property type="match status" value="1"/>
</dbReference>
<sequence length="548" mass="61662">MEELSDTEKLIVSYIESHPPEECMLDKITMGINKSRATVLKYLETLYARGVLEFKFIGRNKLWMLAGAPDKVLEVKQERKAGVSMDIGEMASKISELHMLKYKETELRESIDRPDMIIFSMNRSMDIVSYNDMFKNIFPEANNLRSLIPPSMAIRLDSALSSIVPGSIVSVELDLMEKHGIYRPYRINLSTIQDASGNILGTTAIGEELSAIKRTKRQLEALLYIIRTAGSAGDEKQLLRDTMKGVSEKLLPYIHAAVFLKEEGSIYPAYQTFDIPEHLFKQPEFLLSFLDKCIGSMETLSAKPGDIAYESMRQISESPFTGLFAIPIIDDEKGSGAILLITKDPISSVDLENVEMIADELASGLKMQRLERERSEYVRTLVAMNSISGILNTSKDEDMMLEKAIASTMETLGFDMGCIYIREDDEELMLRAHRNLPENLKNMCISGMFKDLFSKAFEEHELVYITRASKEYDSLDPAIKENNVRTLLILPIKSGDKIIGLLNMGSREEKHYSRMSLENLGSIGLQLGLALERSKLALKLTGKNASKK</sequence>
<feature type="domain" description="PAC" evidence="1">
    <location>
        <begin position="169"/>
        <end position="221"/>
    </location>
</feature>
<accession>A0AAP2W806</accession>
<dbReference type="SUPFAM" id="SSF55781">
    <property type="entry name" value="GAF domain-like"/>
    <property type="match status" value="1"/>
</dbReference>
<dbReference type="InterPro" id="IPR029016">
    <property type="entry name" value="GAF-like_dom_sf"/>
</dbReference>
<dbReference type="Proteomes" id="UP001320159">
    <property type="component" value="Unassembled WGS sequence"/>
</dbReference>
<evidence type="ECO:0000259" key="1">
    <source>
        <dbReference type="PROSITE" id="PS50113"/>
    </source>
</evidence>
<dbReference type="Gene3D" id="3.30.450.40">
    <property type="match status" value="2"/>
</dbReference>
<dbReference type="Pfam" id="PF13185">
    <property type="entry name" value="GAF_2"/>
    <property type="match status" value="1"/>
</dbReference>
<reference evidence="2 3" key="1">
    <citation type="submission" date="2017-11" db="EMBL/GenBank/DDBJ databases">
        <title>Isolation and Characterization of Family Methanocellaceae Species from Potential Methane Hydrate Area Offshore Southwestern Taiwan.</title>
        <authorList>
            <person name="Zhang W.-L."/>
            <person name="Chen W.-C."/>
            <person name="Lai M.-C."/>
            <person name="Chen S.-C."/>
        </authorList>
    </citation>
    <scope>NUCLEOTIDE SEQUENCE [LARGE SCALE GENOMIC DNA]</scope>
    <source>
        <strain evidence="2 3">CWC-04</strain>
    </source>
</reference>